<feature type="transmembrane region" description="Helical" evidence="1">
    <location>
        <begin position="163"/>
        <end position="182"/>
    </location>
</feature>
<reference evidence="2" key="1">
    <citation type="submission" date="2021-05" db="EMBL/GenBank/DDBJ databases">
        <title>A free-living protist that lacks canonical eukaryotic 1 DNA replication and segregation systems.</title>
        <authorList>
            <person name="Salas-Leiva D.E."/>
            <person name="Tromer E.C."/>
            <person name="Curtis B.A."/>
            <person name="Jerlstrom-Hultqvist J."/>
            <person name="Kolisko M."/>
            <person name="Yi Z."/>
            <person name="Salas-Leiva J.S."/>
            <person name="Gallot-Lavallee L."/>
            <person name="Kops G.J.P.L."/>
            <person name="Archibald J.M."/>
            <person name="Simpson A.G.B."/>
            <person name="Roger A.J."/>
        </authorList>
    </citation>
    <scope>NUCLEOTIDE SEQUENCE</scope>
    <source>
        <strain evidence="2">BICM</strain>
    </source>
</reference>
<comment type="caution">
    <text evidence="2">The sequence shown here is derived from an EMBL/GenBank/DDBJ whole genome shotgun (WGS) entry which is preliminary data.</text>
</comment>
<feature type="transmembrane region" description="Helical" evidence="1">
    <location>
        <begin position="442"/>
        <end position="462"/>
    </location>
</feature>
<feature type="transmembrane region" description="Helical" evidence="1">
    <location>
        <begin position="24"/>
        <end position="47"/>
    </location>
</feature>
<keyword evidence="1" id="KW-1133">Transmembrane helix</keyword>
<dbReference type="AlphaFoldDB" id="A0A8J6BBX9"/>
<name>A0A8J6BBX9_9EUKA</name>
<organism evidence="2 3">
    <name type="scientific">Carpediemonas membranifera</name>
    <dbReference type="NCBI Taxonomy" id="201153"/>
    <lineage>
        <taxon>Eukaryota</taxon>
        <taxon>Metamonada</taxon>
        <taxon>Carpediemonas-like organisms</taxon>
        <taxon>Carpediemonas</taxon>
    </lineage>
</organism>
<feature type="transmembrane region" description="Helical" evidence="1">
    <location>
        <begin position="105"/>
        <end position="130"/>
    </location>
</feature>
<feature type="transmembrane region" description="Helical" evidence="1">
    <location>
        <begin position="67"/>
        <end position="98"/>
    </location>
</feature>
<dbReference type="Proteomes" id="UP000717585">
    <property type="component" value="Unassembled WGS sequence"/>
</dbReference>
<proteinExistence type="predicted"/>
<keyword evidence="3" id="KW-1185">Reference proteome</keyword>
<keyword evidence="1" id="KW-0472">Membrane</keyword>
<feature type="transmembrane region" description="Helical" evidence="1">
    <location>
        <begin position="202"/>
        <end position="222"/>
    </location>
</feature>
<gene>
    <name evidence="2" type="ORF">J8273_1409</name>
</gene>
<evidence type="ECO:0000256" key="1">
    <source>
        <dbReference type="SAM" id="Phobius"/>
    </source>
</evidence>
<evidence type="ECO:0000313" key="2">
    <source>
        <dbReference type="EMBL" id="KAG9397052.1"/>
    </source>
</evidence>
<protein>
    <submittedName>
        <fullName evidence="2">Uncharacterized protein</fullName>
    </submittedName>
</protein>
<evidence type="ECO:0000313" key="3">
    <source>
        <dbReference type="Proteomes" id="UP000717585"/>
    </source>
</evidence>
<feature type="transmembrane region" description="Helical" evidence="1">
    <location>
        <begin position="375"/>
        <end position="400"/>
    </location>
</feature>
<dbReference type="EMBL" id="JAHDYR010000004">
    <property type="protein sequence ID" value="KAG9397052.1"/>
    <property type="molecule type" value="Genomic_DNA"/>
</dbReference>
<feature type="transmembrane region" description="Helical" evidence="1">
    <location>
        <begin position="136"/>
        <end position="156"/>
    </location>
</feature>
<accession>A0A8J6BBX9</accession>
<sequence length="472" mass="51351">MSSNVNTDALAAGNKEKLYAAWHVVANSVFAASVSLSAILVVTYPAIRLGVFAFGHDGDLLDKSTGYIAMNSAVMTFMTALTLLLILTPVIVAFGALFRIMTYGLILMVSAMIQFIAMLVLGLADVAFAADLTSTFFVHSPAHILALPCILLLAFAAMRSGRVRGLTIILLLGTPLLVYTLVDTLALPVALHPDTPVAVKAVLRIVVVAAIDALTVVPTHVAQLTHTRAPPLTRPALIMPMSMLRQLFGQMMLIDDDLRSQLILVCVGVVQDAVTLLAYPPYAHFAHTLFHRVFHDKRSGAFPALAHIRVHDVLLEILLRPSGPVELKGHTPDTAFDERRHWLELFAQTMSVFAVGAARLACLDLMDGTVDAVTALAPAFIAMVTMAVSYVLLSVIRLIVLDFVFAQQSRRFMGNERVLAQFALRASVATEGDAGLENPLVMLTRLVVALWMGVFVSYRVIWRIRRAAFMVM</sequence>
<keyword evidence="1" id="KW-0812">Transmembrane</keyword>